<evidence type="ECO:0000313" key="2">
    <source>
        <dbReference type="Proteomes" id="UP000255529"/>
    </source>
</evidence>
<dbReference type="AlphaFoldDB" id="A0A380A3T5"/>
<organism evidence="1 2">
    <name type="scientific">Serratia quinivorans</name>
    <dbReference type="NCBI Taxonomy" id="137545"/>
    <lineage>
        <taxon>Bacteria</taxon>
        <taxon>Pseudomonadati</taxon>
        <taxon>Pseudomonadota</taxon>
        <taxon>Gammaproteobacteria</taxon>
        <taxon>Enterobacterales</taxon>
        <taxon>Yersiniaceae</taxon>
        <taxon>Serratia</taxon>
    </lineage>
</organism>
<dbReference type="InterPro" id="IPR024684">
    <property type="entry name" value="Tscrpt_act_PerC/SfV_Orf40"/>
</dbReference>
<gene>
    <name evidence="1" type="ORF">NCTC11544_03412</name>
</gene>
<accession>A0A380A3T5</accession>
<dbReference type="Proteomes" id="UP000255529">
    <property type="component" value="Unassembled WGS sequence"/>
</dbReference>
<evidence type="ECO:0000313" key="1">
    <source>
        <dbReference type="EMBL" id="SUI73904.1"/>
    </source>
</evidence>
<proteinExistence type="predicted"/>
<reference evidence="1 2" key="1">
    <citation type="submission" date="2018-06" db="EMBL/GenBank/DDBJ databases">
        <authorList>
            <consortium name="Pathogen Informatics"/>
            <person name="Doyle S."/>
        </authorList>
    </citation>
    <scope>NUCLEOTIDE SEQUENCE [LARGE SCALE GENOMIC DNA]</scope>
    <source>
        <strain evidence="1 2">NCTC11544</strain>
    </source>
</reference>
<protein>
    <submittedName>
        <fullName evidence="1">PerC transcriptional activator</fullName>
    </submittedName>
</protein>
<dbReference type="EMBL" id="UGYN01000002">
    <property type="protein sequence ID" value="SUI73904.1"/>
    <property type="molecule type" value="Genomic_DNA"/>
</dbReference>
<sequence>MTAEKAEALELAGLWRRAARCWLDVMDSSTDDAERERLALRRQHCIAMANGITPDQRRYQNKQRYREQQSGAGY</sequence>
<name>A0A380A3T5_9GAMM</name>
<dbReference type="Pfam" id="PF06069">
    <property type="entry name" value="PerC"/>
    <property type="match status" value="1"/>
</dbReference>
<dbReference type="RefSeq" id="WP_115183902.1">
    <property type="nucleotide sequence ID" value="NZ_CAMKUF010000007.1"/>
</dbReference>